<dbReference type="GO" id="GO:0006508">
    <property type="term" value="P:proteolysis"/>
    <property type="evidence" value="ECO:0007669"/>
    <property type="project" value="UniProtKB-KW"/>
</dbReference>
<dbReference type="AlphaFoldDB" id="M2TA14"/>
<keyword evidence="2 10" id="KW-0645">Protease</keyword>
<keyword evidence="6" id="KW-0720">Serine protease</keyword>
<evidence type="ECO:0000313" key="10">
    <source>
        <dbReference type="EMBL" id="EMD83419.1"/>
    </source>
</evidence>
<evidence type="ECO:0000259" key="9">
    <source>
        <dbReference type="PROSITE" id="PS50106"/>
    </source>
</evidence>
<feature type="active site" description="Charge relay system" evidence="7">
    <location>
        <position position="155"/>
    </location>
</feature>
<comment type="similarity">
    <text evidence="1">Belongs to the peptidase S1C family.</text>
</comment>
<dbReference type="SMART" id="SM00228">
    <property type="entry name" value="PDZ"/>
    <property type="match status" value="2"/>
</dbReference>
<dbReference type="Pfam" id="PF13365">
    <property type="entry name" value="Trypsin_2"/>
    <property type="match status" value="1"/>
</dbReference>
<gene>
    <name evidence="10" type="ORF">C725_1320</name>
</gene>
<evidence type="ECO:0000256" key="8">
    <source>
        <dbReference type="PIRSR" id="PIRSR611782-2"/>
    </source>
</evidence>
<feature type="binding site" evidence="8">
    <location>
        <position position="155"/>
    </location>
    <ligand>
        <name>substrate</name>
    </ligand>
</feature>
<dbReference type="Gene3D" id="2.30.42.10">
    <property type="match status" value="2"/>
</dbReference>
<evidence type="ECO:0000256" key="7">
    <source>
        <dbReference type="PIRSR" id="PIRSR611782-1"/>
    </source>
</evidence>
<feature type="active site" description="Charge relay system" evidence="7">
    <location>
        <position position="125"/>
    </location>
</feature>
<dbReference type="PANTHER" id="PTHR22939:SF129">
    <property type="entry name" value="SERINE PROTEASE HTRA2, MITOCHONDRIAL"/>
    <property type="match status" value="1"/>
</dbReference>
<dbReference type="InterPro" id="IPR001478">
    <property type="entry name" value="PDZ"/>
</dbReference>
<dbReference type="PROSITE" id="PS50106">
    <property type="entry name" value="PDZ"/>
    <property type="match status" value="2"/>
</dbReference>
<keyword evidence="5" id="KW-0378">Hydrolase</keyword>
<sequence>MTKKTLLLVIVGLALGAALAFGIRAWCPPAAAQQAEGIAAQRSVSPAAQREVPGSREEVLLSYAPLVKDVAPAVVNVYSARRAQQRASTFFDQFFGRMNRPPRVEQSLGSGVIVGADGLIVTNNHVVEGAEQILVSLSDRREFSAEIVFTDPQMDLALLRVDTGGEALPTVDLGDSDSVEVGDIVVAIGNPFGVGQTVTNGIVSAVARAGVGISDYQFFLQTDAAINPGNSGGALIGLDGTLVGVNTAIYSRSGGSNGIGFAIPVNSVRQFLAGAASGRVMRPWFGAEAQTVTREIASSMGLDRPSGALIRSVSESGPAADAGLRSGDIVTAVNGEAVGDPAMLRYLTGSQPLGSELTLTYLRGGERRQTTIELIEPPETPKRNETLLSGEHILTGVQVANLSPRLASELGSGVPESGVIVTGITRGAPAARVNFVRTGDIIDSVNGETVETVRELETVMGSASAEAEIVFTRGGQQAACYFRAPNFFRCRS</sequence>
<protein>
    <submittedName>
        <fullName evidence="10">Serine protease MucD/AlgY</fullName>
    </submittedName>
</protein>
<comment type="caution">
    <text evidence="10">The sequence shown here is derived from an EMBL/GenBank/DDBJ whole genome shotgun (WGS) entry which is preliminary data.</text>
</comment>
<dbReference type="InterPro" id="IPR036034">
    <property type="entry name" value="PDZ_sf"/>
</dbReference>
<evidence type="ECO:0000256" key="2">
    <source>
        <dbReference type="ARBA" id="ARBA00022670"/>
    </source>
</evidence>
<organism evidence="10 11">
    <name type="scientific">Pacificimonas flava</name>
    <dbReference type="NCBI Taxonomy" id="1234595"/>
    <lineage>
        <taxon>Bacteria</taxon>
        <taxon>Pseudomonadati</taxon>
        <taxon>Pseudomonadota</taxon>
        <taxon>Alphaproteobacteria</taxon>
        <taxon>Sphingomonadales</taxon>
        <taxon>Sphingosinicellaceae</taxon>
        <taxon>Pacificimonas</taxon>
    </lineage>
</organism>
<dbReference type="NCBIfam" id="TIGR02037">
    <property type="entry name" value="degP_htrA_DO"/>
    <property type="match status" value="1"/>
</dbReference>
<dbReference type="InterPro" id="IPR009003">
    <property type="entry name" value="Peptidase_S1_PA"/>
</dbReference>
<evidence type="ECO:0000256" key="4">
    <source>
        <dbReference type="ARBA" id="ARBA00022737"/>
    </source>
</evidence>
<dbReference type="PRINTS" id="PR00834">
    <property type="entry name" value="PROTEASES2C"/>
</dbReference>
<dbReference type="SUPFAM" id="SSF50156">
    <property type="entry name" value="PDZ domain-like"/>
    <property type="match status" value="2"/>
</dbReference>
<name>M2TA14_9SPHN</name>
<dbReference type="EMBL" id="AMRV01000003">
    <property type="protein sequence ID" value="EMD83419.1"/>
    <property type="molecule type" value="Genomic_DNA"/>
</dbReference>
<dbReference type="InterPro" id="IPR011782">
    <property type="entry name" value="Pept_S1C_Do"/>
</dbReference>
<evidence type="ECO:0000256" key="6">
    <source>
        <dbReference type="ARBA" id="ARBA00022825"/>
    </source>
</evidence>
<evidence type="ECO:0000313" key="11">
    <source>
        <dbReference type="Proteomes" id="UP000011717"/>
    </source>
</evidence>
<accession>M2TA14</accession>
<evidence type="ECO:0000256" key="5">
    <source>
        <dbReference type="ARBA" id="ARBA00022801"/>
    </source>
</evidence>
<evidence type="ECO:0000256" key="3">
    <source>
        <dbReference type="ARBA" id="ARBA00022729"/>
    </source>
</evidence>
<dbReference type="Gene3D" id="2.40.10.120">
    <property type="match status" value="1"/>
</dbReference>
<dbReference type="PANTHER" id="PTHR22939">
    <property type="entry name" value="SERINE PROTEASE FAMILY S1C HTRA-RELATED"/>
    <property type="match status" value="1"/>
</dbReference>
<keyword evidence="3" id="KW-0732">Signal</keyword>
<feature type="domain" description="PDZ" evidence="9">
    <location>
        <begin position="289"/>
        <end position="365"/>
    </location>
</feature>
<dbReference type="SUPFAM" id="SSF50494">
    <property type="entry name" value="Trypsin-like serine proteases"/>
    <property type="match status" value="1"/>
</dbReference>
<dbReference type="RefSeq" id="WP_008601138.1">
    <property type="nucleotide sequence ID" value="NZ_AMRV01000003.1"/>
</dbReference>
<proteinExistence type="inferred from homology"/>
<feature type="binding site" evidence="8">
    <location>
        <begin position="229"/>
        <end position="231"/>
    </location>
    <ligand>
        <name>substrate</name>
    </ligand>
</feature>
<dbReference type="GO" id="GO:0004252">
    <property type="term" value="F:serine-type endopeptidase activity"/>
    <property type="evidence" value="ECO:0007669"/>
    <property type="project" value="InterPro"/>
</dbReference>
<feature type="active site" description="Charge relay system" evidence="7">
    <location>
        <position position="231"/>
    </location>
</feature>
<evidence type="ECO:0000256" key="1">
    <source>
        <dbReference type="ARBA" id="ARBA00010541"/>
    </source>
</evidence>
<dbReference type="OrthoDB" id="9758917at2"/>
<dbReference type="InterPro" id="IPR001940">
    <property type="entry name" value="Peptidase_S1C"/>
</dbReference>
<reference evidence="10 11" key="1">
    <citation type="journal article" date="2013" name="Genome Announc.">
        <title>Draft Genome Sequence of Strain JLT2015T, Belonging to the Family Sphingomonadaceae of the Alphaproteobacteria.</title>
        <authorList>
            <person name="Tang K."/>
            <person name="Liu K."/>
            <person name="Li S."/>
            <person name="Jiao N."/>
        </authorList>
    </citation>
    <scope>NUCLEOTIDE SEQUENCE [LARGE SCALE GENOMIC DNA]</scope>
    <source>
        <strain evidence="10 11">JLT2015</strain>
    </source>
</reference>
<dbReference type="Pfam" id="PF13180">
    <property type="entry name" value="PDZ_2"/>
    <property type="match status" value="2"/>
</dbReference>
<keyword evidence="4" id="KW-0677">Repeat</keyword>
<dbReference type="Proteomes" id="UP000011717">
    <property type="component" value="Unassembled WGS sequence"/>
</dbReference>
<feature type="binding site" evidence="8">
    <location>
        <position position="125"/>
    </location>
    <ligand>
        <name>substrate</name>
    </ligand>
</feature>
<feature type="domain" description="PDZ" evidence="9">
    <location>
        <begin position="399"/>
        <end position="475"/>
    </location>
</feature>
<keyword evidence="11" id="KW-1185">Reference proteome</keyword>